<feature type="compositionally biased region" description="Low complexity" evidence="1">
    <location>
        <begin position="141"/>
        <end position="158"/>
    </location>
</feature>
<dbReference type="STRING" id="41688.A0A2N3NCL0"/>
<keyword evidence="4" id="KW-1185">Reference proteome</keyword>
<feature type="compositionally biased region" description="Polar residues" evidence="1">
    <location>
        <begin position="185"/>
        <end position="195"/>
    </location>
</feature>
<sequence length="608" mass="65367">MSSMFKKKTGPSIKPKLVPRGRPTPSAASASASATASPAPPSTASTTASPAPQPPKPADVSKPPAKTQQNSEPLPTPPASRPTVSEPSGQHPSATPPNAAPESAGASKSPERAEKDATTAHDRDRPVRGRASPTEITSTSDDATVQKAQDQAQAQLPQPGSIDGPAASRVDQRHIPGVSPEPRHQQQQISLQVDISRSPNGASPASSAVPAFSSQSPQIPIATASPNDPILSSEVPTTPVSAAKSGPAKRGRKRKALPSASADQQDPAQSDPNNRDASQAPRRPRQRRTQTQTATADGTEVGNTQSKPKRQRKKPQADGTAEVAADGAQGRSSRARSETPPDAENRVVDLQKLKMSDLTRDLRIGKKFSRHDELRDRERQDRSRSSGEALMKASQSPAPLSGAADPTQSAPAPSRATGLQFQIVNGQIMVDQSSLVMDRHARDAVDGPIEEVEENEFTHKVTSNSFRTGSKLRGPNHWSDDDTEKFYHALKRFGTDFEMIAQLFPGRQRRHIKMKFNREEKFSRARIDAALVGPKRLKMDFDDFKAATGKEYEATADIHAQLKQLEEAQEAAQRQQEEEDAEINRQRLEALHGPDGVSRDGEATAASS</sequence>
<dbReference type="SMART" id="SM00717">
    <property type="entry name" value="SANT"/>
    <property type="match status" value="1"/>
</dbReference>
<feature type="compositionally biased region" description="Polar residues" evidence="1">
    <location>
        <begin position="82"/>
        <end position="93"/>
    </location>
</feature>
<dbReference type="AlphaFoldDB" id="A0A2N3NCL0"/>
<feature type="compositionally biased region" description="Basic residues" evidence="1">
    <location>
        <begin position="247"/>
        <end position="256"/>
    </location>
</feature>
<dbReference type="InterPro" id="IPR001005">
    <property type="entry name" value="SANT/Myb"/>
</dbReference>
<dbReference type="Proteomes" id="UP000233524">
    <property type="component" value="Unassembled WGS sequence"/>
</dbReference>
<dbReference type="InterPro" id="IPR009057">
    <property type="entry name" value="Homeodomain-like_sf"/>
</dbReference>
<feature type="region of interest" description="Disordered" evidence="1">
    <location>
        <begin position="1"/>
        <end position="415"/>
    </location>
</feature>
<feature type="compositionally biased region" description="Basic and acidic residues" evidence="1">
    <location>
        <begin position="582"/>
        <end position="602"/>
    </location>
</feature>
<dbReference type="GO" id="GO:0070898">
    <property type="term" value="P:RNA polymerase III preinitiation complex assembly"/>
    <property type="evidence" value="ECO:0007669"/>
    <property type="project" value="TreeGrafter"/>
</dbReference>
<evidence type="ECO:0000259" key="2">
    <source>
        <dbReference type="SMART" id="SM00717"/>
    </source>
</evidence>
<dbReference type="InParanoid" id="A0A2N3NCL0"/>
<dbReference type="GO" id="GO:0000126">
    <property type="term" value="C:transcription factor TFIIIB complex"/>
    <property type="evidence" value="ECO:0007669"/>
    <property type="project" value="TreeGrafter"/>
</dbReference>
<name>A0A2N3NCL0_9PEZI</name>
<evidence type="ECO:0000313" key="4">
    <source>
        <dbReference type="Proteomes" id="UP000233524"/>
    </source>
</evidence>
<organism evidence="3 4">
    <name type="scientific">Lomentospora prolificans</name>
    <dbReference type="NCBI Taxonomy" id="41688"/>
    <lineage>
        <taxon>Eukaryota</taxon>
        <taxon>Fungi</taxon>
        <taxon>Dikarya</taxon>
        <taxon>Ascomycota</taxon>
        <taxon>Pezizomycotina</taxon>
        <taxon>Sordariomycetes</taxon>
        <taxon>Hypocreomycetidae</taxon>
        <taxon>Microascales</taxon>
        <taxon>Microascaceae</taxon>
        <taxon>Lomentospora</taxon>
    </lineage>
</organism>
<dbReference type="EMBL" id="NLAX01000008">
    <property type="protein sequence ID" value="PKS10153.1"/>
    <property type="molecule type" value="Genomic_DNA"/>
</dbReference>
<proteinExistence type="predicted"/>
<comment type="caution">
    <text evidence="3">The sequence shown here is derived from an EMBL/GenBank/DDBJ whole genome shotgun (WGS) entry which is preliminary data.</text>
</comment>
<feature type="compositionally biased region" description="Basic and acidic residues" evidence="1">
    <location>
        <begin position="109"/>
        <end position="127"/>
    </location>
</feature>
<dbReference type="CDD" id="cd00167">
    <property type="entry name" value="SANT"/>
    <property type="match status" value="1"/>
</dbReference>
<feature type="region of interest" description="Disordered" evidence="1">
    <location>
        <begin position="567"/>
        <end position="608"/>
    </location>
</feature>
<gene>
    <name evidence="3" type="ORF">jhhlp_001903</name>
</gene>
<feature type="compositionally biased region" description="Basic and acidic residues" evidence="1">
    <location>
        <begin position="335"/>
        <end position="385"/>
    </location>
</feature>
<feature type="compositionally biased region" description="Polar residues" evidence="1">
    <location>
        <begin position="406"/>
        <end position="415"/>
    </location>
</feature>
<dbReference type="SUPFAM" id="SSF46689">
    <property type="entry name" value="Homeodomain-like"/>
    <property type="match status" value="1"/>
</dbReference>
<evidence type="ECO:0000313" key="3">
    <source>
        <dbReference type="EMBL" id="PKS10153.1"/>
    </source>
</evidence>
<dbReference type="PANTHER" id="PTHR22929:SF0">
    <property type="entry name" value="TRANSCRIPTION FACTOR TFIIIB COMPONENT B'' HOMOLOG"/>
    <property type="match status" value="1"/>
</dbReference>
<reference evidence="3 4" key="1">
    <citation type="journal article" date="2017" name="G3 (Bethesda)">
        <title>First Draft Genome Sequence of the Pathogenic Fungus Lomentospora prolificans (Formerly Scedosporium prolificans).</title>
        <authorList>
            <person name="Luo R."/>
            <person name="Zimin A."/>
            <person name="Workman R."/>
            <person name="Fan Y."/>
            <person name="Pertea G."/>
            <person name="Grossman N."/>
            <person name="Wear M.P."/>
            <person name="Jia B."/>
            <person name="Miller H."/>
            <person name="Casadevall A."/>
            <person name="Timp W."/>
            <person name="Zhang S.X."/>
            <person name="Salzberg S.L."/>
        </authorList>
    </citation>
    <scope>NUCLEOTIDE SEQUENCE [LARGE SCALE GENOMIC DNA]</scope>
    <source>
        <strain evidence="3 4">JHH-5317</strain>
    </source>
</reference>
<dbReference type="Gene3D" id="1.10.10.60">
    <property type="entry name" value="Homeodomain-like"/>
    <property type="match status" value="1"/>
</dbReference>
<dbReference type="InterPro" id="IPR039467">
    <property type="entry name" value="TFIIIB_B''_Myb"/>
</dbReference>
<feature type="compositionally biased region" description="Low complexity" evidence="1">
    <location>
        <begin position="23"/>
        <end position="50"/>
    </location>
</feature>
<dbReference type="VEuPathDB" id="FungiDB:jhhlp_001903"/>
<dbReference type="Pfam" id="PF15963">
    <property type="entry name" value="Myb_DNA-bind_7"/>
    <property type="match status" value="1"/>
</dbReference>
<feature type="domain" description="Myb-like" evidence="2">
    <location>
        <begin position="474"/>
        <end position="522"/>
    </location>
</feature>
<feature type="compositionally biased region" description="Polar residues" evidence="1">
    <location>
        <begin position="261"/>
        <end position="272"/>
    </location>
</feature>
<accession>A0A2N3NCL0</accession>
<dbReference type="OrthoDB" id="272624at2759"/>
<dbReference type="PANTHER" id="PTHR22929">
    <property type="entry name" value="RNA POLYMERASE III TRANSCRIPTION INITIATION FACTOR B"/>
    <property type="match status" value="1"/>
</dbReference>
<evidence type="ECO:0000256" key="1">
    <source>
        <dbReference type="SAM" id="MobiDB-lite"/>
    </source>
</evidence>
<feature type="compositionally biased region" description="Low complexity" evidence="1">
    <location>
        <begin position="196"/>
        <end position="217"/>
    </location>
</feature>
<protein>
    <recommendedName>
        <fullName evidence="2">Myb-like domain-containing protein</fullName>
    </recommendedName>
</protein>
<dbReference type="GO" id="GO:0001156">
    <property type="term" value="F:TFIIIC-class transcription factor complex binding"/>
    <property type="evidence" value="ECO:0007669"/>
    <property type="project" value="TreeGrafter"/>
</dbReference>